<proteinExistence type="predicted"/>
<feature type="region of interest" description="Disordered" evidence="1">
    <location>
        <begin position="137"/>
        <end position="160"/>
    </location>
</feature>
<organism evidence="2 3">
    <name type="scientific">Solanum tuberosum</name>
    <name type="common">Potato</name>
    <dbReference type="NCBI Taxonomy" id="4113"/>
    <lineage>
        <taxon>Eukaryota</taxon>
        <taxon>Viridiplantae</taxon>
        <taxon>Streptophyta</taxon>
        <taxon>Embryophyta</taxon>
        <taxon>Tracheophyta</taxon>
        <taxon>Spermatophyta</taxon>
        <taxon>Magnoliopsida</taxon>
        <taxon>eudicotyledons</taxon>
        <taxon>Gunneridae</taxon>
        <taxon>Pentapetalae</taxon>
        <taxon>asterids</taxon>
        <taxon>lamiids</taxon>
        <taxon>Solanales</taxon>
        <taxon>Solanaceae</taxon>
        <taxon>Solanoideae</taxon>
        <taxon>Solaneae</taxon>
        <taxon>Solanum</taxon>
    </lineage>
</organism>
<dbReference type="Proteomes" id="UP000826656">
    <property type="component" value="Unassembled WGS sequence"/>
</dbReference>
<name>A0ABQ7UTS5_SOLTU</name>
<evidence type="ECO:0000256" key="1">
    <source>
        <dbReference type="SAM" id="MobiDB-lite"/>
    </source>
</evidence>
<evidence type="ECO:0000313" key="3">
    <source>
        <dbReference type="Proteomes" id="UP000826656"/>
    </source>
</evidence>
<protein>
    <recommendedName>
        <fullName evidence="4">Zinc finger PMZ-type domain-containing protein</fullName>
    </recommendedName>
</protein>
<dbReference type="EMBL" id="JAIVGD010000018">
    <property type="protein sequence ID" value="KAH0754614.1"/>
    <property type="molecule type" value="Genomic_DNA"/>
</dbReference>
<keyword evidence="3" id="KW-1185">Reference proteome</keyword>
<sequence>MCSIQWPRLIEDFDKLMAKVVKIDNRIKMYLEDDGYEKWSRVHATVNMRRMMTSNIVECIKGCLVELDKIPCAHAFAVLKKKNIIDIHPYYSDYYKPAALANTYEVPMVPMPDKEDWSAPEFILEEIVLPPRYKRLAGRPRKRRKKNSGEKISTNTNRCGHCRQEDHNRRTCTFFPKED</sequence>
<accession>A0ABQ7UTS5</accession>
<evidence type="ECO:0008006" key="4">
    <source>
        <dbReference type="Google" id="ProtNLM"/>
    </source>
</evidence>
<comment type="caution">
    <text evidence="2">The sequence shown here is derived from an EMBL/GenBank/DDBJ whole genome shotgun (WGS) entry which is preliminary data.</text>
</comment>
<feature type="compositionally biased region" description="Basic residues" evidence="1">
    <location>
        <begin position="137"/>
        <end position="146"/>
    </location>
</feature>
<gene>
    <name evidence="2" type="ORF">KY290_024884</name>
</gene>
<reference evidence="2 3" key="1">
    <citation type="journal article" date="2021" name="bioRxiv">
        <title>Chromosome-scale and haplotype-resolved genome assembly of a tetraploid potato cultivar.</title>
        <authorList>
            <person name="Sun H."/>
            <person name="Jiao W.-B."/>
            <person name="Krause K."/>
            <person name="Campoy J.A."/>
            <person name="Goel M."/>
            <person name="Folz-Donahue K."/>
            <person name="Kukat C."/>
            <person name="Huettel B."/>
            <person name="Schneeberger K."/>
        </authorList>
    </citation>
    <scope>NUCLEOTIDE SEQUENCE [LARGE SCALE GENOMIC DNA]</scope>
    <source>
        <strain evidence="2">SolTubOtavaFocal</strain>
        <tissue evidence="2">Leaves</tissue>
    </source>
</reference>
<evidence type="ECO:0000313" key="2">
    <source>
        <dbReference type="EMBL" id="KAH0754614.1"/>
    </source>
</evidence>